<name>A0A6U0UU60_9STRA</name>
<dbReference type="Pfam" id="PF00069">
    <property type="entry name" value="Pkinase"/>
    <property type="match status" value="1"/>
</dbReference>
<accession>A0A6U0UU60</accession>
<evidence type="ECO:0000313" key="6">
    <source>
        <dbReference type="EMBL" id="CAD8256469.1"/>
    </source>
</evidence>
<protein>
    <recommendedName>
        <fullName evidence="4">Protein kinase domain-containing protein</fullName>
    </recommendedName>
</protein>
<reference evidence="5" key="1">
    <citation type="submission" date="2021-01" db="EMBL/GenBank/DDBJ databases">
        <authorList>
            <person name="Corre E."/>
            <person name="Pelletier E."/>
            <person name="Niang G."/>
            <person name="Scheremetjew M."/>
            <person name="Finn R."/>
            <person name="Kale V."/>
            <person name="Holt S."/>
            <person name="Cochrane G."/>
            <person name="Meng A."/>
            <person name="Brown T."/>
            <person name="Cohen L."/>
        </authorList>
    </citation>
    <scope>NUCLEOTIDE SEQUENCE</scope>
    <source>
        <strain evidence="5">CCMP2078</strain>
    </source>
</reference>
<evidence type="ECO:0000256" key="1">
    <source>
        <dbReference type="ARBA" id="ARBA00022741"/>
    </source>
</evidence>
<keyword evidence="3" id="KW-0472">Membrane</keyword>
<keyword evidence="3" id="KW-1133">Transmembrane helix</keyword>
<dbReference type="PANTHER" id="PTHR24346">
    <property type="entry name" value="MAP/MICROTUBULE AFFINITY-REGULATING KINASE"/>
    <property type="match status" value="1"/>
</dbReference>
<dbReference type="GO" id="GO:0005524">
    <property type="term" value="F:ATP binding"/>
    <property type="evidence" value="ECO:0007669"/>
    <property type="project" value="UniProtKB-KW"/>
</dbReference>
<evidence type="ECO:0000256" key="2">
    <source>
        <dbReference type="ARBA" id="ARBA00022840"/>
    </source>
</evidence>
<dbReference type="GO" id="GO:0005737">
    <property type="term" value="C:cytoplasm"/>
    <property type="evidence" value="ECO:0007669"/>
    <property type="project" value="TreeGrafter"/>
</dbReference>
<organism evidence="5">
    <name type="scientific">Pinguiococcus pyrenoidosus</name>
    <dbReference type="NCBI Taxonomy" id="172671"/>
    <lineage>
        <taxon>Eukaryota</taxon>
        <taxon>Sar</taxon>
        <taxon>Stramenopiles</taxon>
        <taxon>Ochrophyta</taxon>
        <taxon>Pinguiophyceae</taxon>
        <taxon>Pinguiochrysidales</taxon>
        <taxon>Pinguiochrysidaceae</taxon>
        <taxon>Pinguiococcus</taxon>
    </lineage>
</organism>
<proteinExistence type="predicted"/>
<dbReference type="GO" id="GO:0004674">
    <property type="term" value="F:protein serine/threonine kinase activity"/>
    <property type="evidence" value="ECO:0007669"/>
    <property type="project" value="TreeGrafter"/>
</dbReference>
<keyword evidence="2" id="KW-0067">ATP-binding</keyword>
<evidence type="ECO:0000256" key="3">
    <source>
        <dbReference type="SAM" id="Phobius"/>
    </source>
</evidence>
<dbReference type="InterPro" id="IPR000719">
    <property type="entry name" value="Prot_kinase_dom"/>
</dbReference>
<dbReference type="PROSITE" id="PS50011">
    <property type="entry name" value="PROTEIN_KINASE_DOM"/>
    <property type="match status" value="1"/>
</dbReference>
<keyword evidence="1" id="KW-0547">Nucleotide-binding</keyword>
<keyword evidence="3" id="KW-0812">Transmembrane</keyword>
<feature type="domain" description="Protein kinase" evidence="4">
    <location>
        <begin position="70"/>
        <end position="357"/>
    </location>
</feature>
<dbReference type="InterPro" id="IPR011009">
    <property type="entry name" value="Kinase-like_dom_sf"/>
</dbReference>
<sequence length="364" mass="41225">MAALSQVMETEEFEAEFAPLLSPMSPEEFPAADIGAAVFQQKMVVDERGLDVGGGEILLLDTPNGDFQAYHLVRTLRDAIYGRVVSGCRVIPTEDPDRVRLDERAMVAVKMMSLQKIEEMRGRHAENPFNEIACMSFLHSQAGGHPHVLMYEALCRTQSHLFMIMPYCSGGELHSVIEENGALEPERARALFRQMTQGVEFLGRASVAHRDLSLENVLLHRRIEEERIAMLIDFGMALRIPRDKDGRCHWISRQLRAGKLHYMSPEIISQRPFDGSKIDVWALGVMLFIMLVGVPPWRMADRRDQRYICVVSGELPRLLEHWGVRVPGDAVDLLKRIFVEDIETRISIPEILRHPWYTGGLAGG</sequence>
<gene>
    <name evidence="5" type="ORF">PPYR1160_LOCUS5960</name>
    <name evidence="6" type="ORF">PPYR1160_LOCUS5961</name>
</gene>
<feature type="transmembrane region" description="Helical" evidence="3">
    <location>
        <begin position="280"/>
        <end position="297"/>
    </location>
</feature>
<dbReference type="SUPFAM" id="SSF56112">
    <property type="entry name" value="Protein kinase-like (PK-like)"/>
    <property type="match status" value="1"/>
</dbReference>
<evidence type="ECO:0000259" key="4">
    <source>
        <dbReference type="PROSITE" id="PS50011"/>
    </source>
</evidence>
<dbReference type="AlphaFoldDB" id="A0A6U0UU60"/>
<dbReference type="EMBL" id="HBEA01007763">
    <property type="protein sequence ID" value="CAD8256468.1"/>
    <property type="molecule type" value="Transcribed_RNA"/>
</dbReference>
<dbReference type="EMBL" id="HBEA01007764">
    <property type="protein sequence ID" value="CAD8256469.1"/>
    <property type="molecule type" value="Transcribed_RNA"/>
</dbReference>
<evidence type="ECO:0000313" key="5">
    <source>
        <dbReference type="EMBL" id="CAD8256468.1"/>
    </source>
</evidence>
<dbReference type="Gene3D" id="1.10.510.10">
    <property type="entry name" value="Transferase(Phosphotransferase) domain 1"/>
    <property type="match status" value="1"/>
</dbReference>
<dbReference type="PANTHER" id="PTHR24346:SF75">
    <property type="entry name" value="AURORA KINASE"/>
    <property type="match status" value="1"/>
</dbReference>
<dbReference type="GO" id="GO:0035556">
    <property type="term" value="P:intracellular signal transduction"/>
    <property type="evidence" value="ECO:0007669"/>
    <property type="project" value="TreeGrafter"/>
</dbReference>